<dbReference type="Proteomes" id="UP000680839">
    <property type="component" value="Chromosome"/>
</dbReference>
<accession>A0A975NBD8</accession>
<organism evidence="1 2">
    <name type="scientific">Bradyrhizobium sediminis</name>
    <dbReference type="NCBI Taxonomy" id="2840469"/>
    <lineage>
        <taxon>Bacteria</taxon>
        <taxon>Pseudomonadati</taxon>
        <taxon>Pseudomonadota</taxon>
        <taxon>Alphaproteobacteria</taxon>
        <taxon>Hyphomicrobiales</taxon>
        <taxon>Nitrobacteraceae</taxon>
        <taxon>Bradyrhizobium</taxon>
    </lineage>
</organism>
<dbReference type="EMBL" id="CP076134">
    <property type="protein sequence ID" value="QWG11690.1"/>
    <property type="molecule type" value="Genomic_DNA"/>
</dbReference>
<dbReference type="RefSeq" id="WP_215620552.1">
    <property type="nucleotide sequence ID" value="NZ_CP076134.1"/>
</dbReference>
<evidence type="ECO:0000313" key="1">
    <source>
        <dbReference type="EMBL" id="QWG11690.1"/>
    </source>
</evidence>
<evidence type="ECO:0000313" key="2">
    <source>
        <dbReference type="Proteomes" id="UP000680839"/>
    </source>
</evidence>
<proteinExistence type="predicted"/>
<dbReference type="AlphaFoldDB" id="A0A975NBD8"/>
<sequence length="69" mass="7442">MSNYLRAFVPGGCSFFTIDLLERRKSLLVDRIAILRKVLAMCIGAVAGAADHAFGSNPPYGLAGMRQVN</sequence>
<protein>
    <submittedName>
        <fullName evidence="1">Uncharacterized protein</fullName>
    </submittedName>
</protein>
<gene>
    <name evidence="1" type="ORF">KMZ29_18405</name>
</gene>
<reference evidence="1" key="1">
    <citation type="submission" date="2021-06" db="EMBL/GenBank/DDBJ databases">
        <title>Bradyrhizobium sp. S2-20-1 Genome sequencing.</title>
        <authorList>
            <person name="Jin L."/>
        </authorList>
    </citation>
    <scope>NUCLEOTIDE SEQUENCE</scope>
    <source>
        <strain evidence="1">S2-20-1</strain>
    </source>
</reference>
<name>A0A975NBD8_9BRAD</name>